<accession>A0A9W8Z4Y7</accession>
<feature type="region of interest" description="Disordered" evidence="1">
    <location>
        <begin position="128"/>
        <end position="248"/>
    </location>
</feature>
<dbReference type="SUPFAM" id="SSF57959">
    <property type="entry name" value="Leucine zipper domain"/>
    <property type="match status" value="1"/>
</dbReference>
<reference evidence="2" key="1">
    <citation type="submission" date="2022-10" db="EMBL/GenBank/DDBJ databases">
        <title>Tapping the CABI collections for fungal endophytes: first genome assemblies for Collariella, Neodidymelliopsis, Ascochyta clinopodiicola, Didymella pomorum, Didymosphaeria variabile, Neocosmospora piperis and Neocucurbitaria cava.</title>
        <authorList>
            <person name="Hill R."/>
        </authorList>
    </citation>
    <scope>NUCLEOTIDE SEQUENCE</scope>
    <source>
        <strain evidence="2">IMI 355091</strain>
    </source>
</reference>
<dbReference type="AlphaFoldDB" id="A0A9W8Z4Y7"/>
<name>A0A9W8Z4Y7_9PLEO</name>
<dbReference type="PANTHER" id="PTHR40618:SF1">
    <property type="entry name" value="B-ZIP TRANSCRIPTION FACTOR (EUROFUNG)"/>
    <property type="match status" value="1"/>
</dbReference>
<dbReference type="OrthoDB" id="3555317at2759"/>
<evidence type="ECO:0000256" key="1">
    <source>
        <dbReference type="SAM" id="MobiDB-lite"/>
    </source>
</evidence>
<organism evidence="2 3">
    <name type="scientific">Didymella pomorum</name>
    <dbReference type="NCBI Taxonomy" id="749634"/>
    <lineage>
        <taxon>Eukaryota</taxon>
        <taxon>Fungi</taxon>
        <taxon>Dikarya</taxon>
        <taxon>Ascomycota</taxon>
        <taxon>Pezizomycotina</taxon>
        <taxon>Dothideomycetes</taxon>
        <taxon>Pleosporomycetidae</taxon>
        <taxon>Pleosporales</taxon>
        <taxon>Pleosporineae</taxon>
        <taxon>Didymellaceae</taxon>
        <taxon>Didymella</taxon>
    </lineage>
</organism>
<keyword evidence="3" id="KW-1185">Reference proteome</keyword>
<feature type="region of interest" description="Disordered" evidence="1">
    <location>
        <begin position="1"/>
        <end position="22"/>
    </location>
</feature>
<feature type="compositionally biased region" description="Polar residues" evidence="1">
    <location>
        <begin position="485"/>
        <end position="500"/>
    </location>
</feature>
<proteinExistence type="predicted"/>
<feature type="compositionally biased region" description="Low complexity" evidence="1">
    <location>
        <begin position="234"/>
        <end position="248"/>
    </location>
</feature>
<evidence type="ECO:0000313" key="3">
    <source>
        <dbReference type="Proteomes" id="UP001140510"/>
    </source>
</evidence>
<comment type="caution">
    <text evidence="2">The sequence shown here is derived from an EMBL/GenBank/DDBJ whole genome shotgun (WGS) entry which is preliminary data.</text>
</comment>
<evidence type="ECO:0008006" key="4">
    <source>
        <dbReference type="Google" id="ProtNLM"/>
    </source>
</evidence>
<dbReference type="InterPro" id="IPR046347">
    <property type="entry name" value="bZIP_sf"/>
</dbReference>
<dbReference type="Gene3D" id="1.20.5.170">
    <property type="match status" value="1"/>
</dbReference>
<dbReference type="PANTHER" id="PTHR40618">
    <property type="entry name" value="B-ZIP TRANSCRIPTION FACTOR (EUROFUNG)-RELATED"/>
    <property type="match status" value="1"/>
</dbReference>
<feature type="compositionally biased region" description="Polar residues" evidence="1">
    <location>
        <begin position="171"/>
        <end position="212"/>
    </location>
</feature>
<dbReference type="Proteomes" id="UP001140510">
    <property type="component" value="Unassembled WGS sequence"/>
</dbReference>
<feature type="region of interest" description="Disordered" evidence="1">
    <location>
        <begin position="483"/>
        <end position="518"/>
    </location>
</feature>
<gene>
    <name evidence="2" type="ORF">N0V91_009523</name>
</gene>
<evidence type="ECO:0000313" key="2">
    <source>
        <dbReference type="EMBL" id="KAJ4399334.1"/>
    </source>
</evidence>
<feature type="compositionally biased region" description="Basic and acidic residues" evidence="1">
    <location>
        <begin position="1"/>
        <end position="18"/>
    </location>
</feature>
<protein>
    <recommendedName>
        <fullName evidence="4">BZIP domain-containing protein</fullName>
    </recommendedName>
</protein>
<sequence>MRSKELTEPPRKRSRTSENVDDVAVAVGGKKARGRPRVDTQDATAADIRLAQRAYRQRKETTISSLKQQGTQLHAVIDEMNGTFLRFHESIVQSGVLRLKPELAKELKQAIETFTNCVTAANERTLDSDEDELREVVPQKSPEVATTAARSQSQSMHTSTPPETGHPWTAAETSRTVEQAHPNTAATQPESYLKNISSSTYGLPESGSQSNPIRRWHFTVGEVLDQSKSMSAPQQPQATSDQTLQQQQQQRLLPFGLVDLPSREQSPFVPPYIFPVGVPALGAELPPTSRSFSDKVSCPLDTSLSTKTLSPNYTYSFEEVTFARRLMRATLEAGFLLLCNSDVHPALLNYIFRLSLPFLSLDEIRARFKTILARGVTEDLDWYATPFLHLGGAGTHYQRRDAQGEPIPLKNTWTIRQIGPFDKSMIRMESVADGQIDDREGIDLAGFEGEWFDAYDVQGYLEEQWHCRIDPRSSFAECLVEDETGTASDNETTPPSLTRGSTSATPDDSPPPIPSSFSSFEPSYGMNARFNNAAASNFAAPARPNLIDLSFDQTLGLDLAPGFGMGFDGNGGYSALGLDMMGDTEQLPIIRQKPKKVAWVDVSKLVDKMIKRAVCLGRAPGYRRKDVDMAFREALIPAF</sequence>
<dbReference type="GO" id="GO:0003700">
    <property type="term" value="F:DNA-binding transcription factor activity"/>
    <property type="evidence" value="ECO:0007669"/>
    <property type="project" value="InterPro"/>
</dbReference>
<dbReference type="CDD" id="cd14688">
    <property type="entry name" value="bZIP_YAP"/>
    <property type="match status" value="1"/>
</dbReference>
<feature type="compositionally biased region" description="Polar residues" evidence="1">
    <location>
        <begin position="148"/>
        <end position="162"/>
    </location>
</feature>
<dbReference type="EMBL" id="JAPEVA010000109">
    <property type="protein sequence ID" value="KAJ4399334.1"/>
    <property type="molecule type" value="Genomic_DNA"/>
</dbReference>